<protein>
    <recommendedName>
        <fullName evidence="10">Elongation of very long chain fatty acids protein</fullName>
        <ecNumber evidence="10">2.3.1.199</ecNumber>
    </recommendedName>
    <alternativeName>
        <fullName evidence="10">Very-long-chain 3-oxoacyl-CoA synthase</fullName>
    </alternativeName>
</protein>
<dbReference type="EC" id="2.3.1.199" evidence="10"/>
<keyword evidence="6 10" id="KW-1133">Transmembrane helix</keyword>
<keyword evidence="8 10" id="KW-0472">Membrane</keyword>
<keyword evidence="5 10" id="KW-0276">Fatty acid metabolism</keyword>
<feature type="transmembrane region" description="Helical" evidence="10">
    <location>
        <begin position="110"/>
        <end position="135"/>
    </location>
</feature>
<evidence type="ECO:0000256" key="5">
    <source>
        <dbReference type="ARBA" id="ARBA00022832"/>
    </source>
</evidence>
<dbReference type="PANTHER" id="PTHR11157">
    <property type="entry name" value="FATTY ACID ACYL TRANSFERASE-RELATED"/>
    <property type="match status" value="1"/>
</dbReference>
<comment type="catalytic activity">
    <reaction evidence="10">
        <text>a very-long-chain acyl-CoA + malonyl-CoA + H(+) = a very-long-chain 3-oxoacyl-CoA + CO2 + CoA</text>
        <dbReference type="Rhea" id="RHEA:32727"/>
        <dbReference type="ChEBI" id="CHEBI:15378"/>
        <dbReference type="ChEBI" id="CHEBI:16526"/>
        <dbReference type="ChEBI" id="CHEBI:57287"/>
        <dbReference type="ChEBI" id="CHEBI:57384"/>
        <dbReference type="ChEBI" id="CHEBI:90725"/>
        <dbReference type="ChEBI" id="CHEBI:90736"/>
        <dbReference type="EC" id="2.3.1.199"/>
    </reaction>
</comment>
<feature type="transmembrane region" description="Helical" evidence="10">
    <location>
        <begin position="171"/>
        <end position="193"/>
    </location>
</feature>
<proteinExistence type="inferred from homology"/>
<comment type="subcellular location">
    <subcellularLocation>
        <location evidence="1">Membrane</location>
        <topology evidence="1">Multi-pass membrane protein</topology>
    </subcellularLocation>
</comment>
<dbReference type="GO" id="GO:0009922">
    <property type="term" value="F:fatty acid elongase activity"/>
    <property type="evidence" value="ECO:0007669"/>
    <property type="project" value="UniProtKB-EC"/>
</dbReference>
<evidence type="ECO:0000256" key="2">
    <source>
        <dbReference type="ARBA" id="ARBA00022516"/>
    </source>
</evidence>
<feature type="transmembrane region" description="Helical" evidence="10">
    <location>
        <begin position="69"/>
        <end position="90"/>
    </location>
</feature>
<evidence type="ECO:0000256" key="8">
    <source>
        <dbReference type="ARBA" id="ARBA00023136"/>
    </source>
</evidence>
<dbReference type="AlphaFoldDB" id="A0A194PZG4"/>
<dbReference type="GO" id="GO:0034625">
    <property type="term" value="P:fatty acid elongation, monounsaturated fatty acid"/>
    <property type="evidence" value="ECO:0007669"/>
    <property type="project" value="TreeGrafter"/>
</dbReference>
<evidence type="ECO:0000256" key="4">
    <source>
        <dbReference type="ARBA" id="ARBA00022692"/>
    </source>
</evidence>
<feature type="transmembrane region" description="Helical" evidence="10">
    <location>
        <begin position="27"/>
        <end position="48"/>
    </location>
</feature>
<organism evidence="12 13">
    <name type="scientific">Papilio xuthus</name>
    <name type="common">Asian swallowtail butterfly</name>
    <dbReference type="NCBI Taxonomy" id="66420"/>
    <lineage>
        <taxon>Eukaryota</taxon>
        <taxon>Metazoa</taxon>
        <taxon>Ecdysozoa</taxon>
        <taxon>Arthropoda</taxon>
        <taxon>Hexapoda</taxon>
        <taxon>Insecta</taxon>
        <taxon>Pterygota</taxon>
        <taxon>Neoptera</taxon>
        <taxon>Endopterygota</taxon>
        <taxon>Lepidoptera</taxon>
        <taxon>Glossata</taxon>
        <taxon>Ditrysia</taxon>
        <taxon>Papilionoidea</taxon>
        <taxon>Papilionidae</taxon>
        <taxon>Papilioninae</taxon>
        <taxon>Papilio</taxon>
    </lineage>
</organism>
<feature type="compositionally biased region" description="Polar residues" evidence="11">
    <location>
        <begin position="265"/>
        <end position="280"/>
    </location>
</feature>
<evidence type="ECO:0000256" key="9">
    <source>
        <dbReference type="ARBA" id="ARBA00023160"/>
    </source>
</evidence>
<reference evidence="12 13" key="1">
    <citation type="journal article" date="2015" name="Nat. Commun.">
        <title>Outbred genome sequencing and CRISPR/Cas9 gene editing in butterflies.</title>
        <authorList>
            <person name="Li X."/>
            <person name="Fan D."/>
            <person name="Zhang W."/>
            <person name="Liu G."/>
            <person name="Zhang L."/>
            <person name="Zhao L."/>
            <person name="Fang X."/>
            <person name="Chen L."/>
            <person name="Dong Y."/>
            <person name="Chen Y."/>
            <person name="Ding Y."/>
            <person name="Zhao R."/>
            <person name="Feng M."/>
            <person name="Zhu Y."/>
            <person name="Feng Y."/>
            <person name="Jiang X."/>
            <person name="Zhu D."/>
            <person name="Xiang H."/>
            <person name="Feng X."/>
            <person name="Li S."/>
            <person name="Wang J."/>
            <person name="Zhang G."/>
            <person name="Kronforst M.R."/>
            <person name="Wang W."/>
        </authorList>
    </citation>
    <scope>NUCLEOTIDE SEQUENCE [LARGE SCALE GENOMIC DNA]</scope>
    <source>
        <strain evidence="12">Ya'a_city_454_Px</strain>
        <tissue evidence="12">Whole body</tissue>
    </source>
</reference>
<evidence type="ECO:0000313" key="13">
    <source>
        <dbReference type="Proteomes" id="UP000053268"/>
    </source>
</evidence>
<dbReference type="EMBL" id="KQ459586">
    <property type="protein sequence ID" value="KPI98129.1"/>
    <property type="molecule type" value="Genomic_DNA"/>
</dbReference>
<feature type="transmembrane region" description="Helical" evidence="10">
    <location>
        <begin position="147"/>
        <end position="165"/>
    </location>
</feature>
<keyword evidence="4 10" id="KW-0812">Transmembrane</keyword>
<keyword evidence="13" id="KW-1185">Reference proteome</keyword>
<gene>
    <name evidence="12" type="ORF">RR46_11250</name>
</gene>
<dbReference type="GO" id="GO:0019367">
    <property type="term" value="P:fatty acid elongation, saturated fatty acid"/>
    <property type="evidence" value="ECO:0007669"/>
    <property type="project" value="TreeGrafter"/>
</dbReference>
<dbReference type="Proteomes" id="UP000053268">
    <property type="component" value="Unassembled WGS sequence"/>
</dbReference>
<evidence type="ECO:0000313" key="12">
    <source>
        <dbReference type="EMBL" id="KPI98129.1"/>
    </source>
</evidence>
<evidence type="ECO:0000256" key="1">
    <source>
        <dbReference type="ARBA" id="ARBA00004141"/>
    </source>
</evidence>
<dbReference type="Pfam" id="PF01151">
    <property type="entry name" value="ELO"/>
    <property type="match status" value="1"/>
</dbReference>
<keyword evidence="3 10" id="KW-0808">Transferase</keyword>
<name>A0A194PZG4_PAPXU</name>
<evidence type="ECO:0000256" key="11">
    <source>
        <dbReference type="SAM" id="MobiDB-lite"/>
    </source>
</evidence>
<dbReference type="GO" id="GO:0030148">
    <property type="term" value="P:sphingolipid biosynthetic process"/>
    <property type="evidence" value="ECO:0007669"/>
    <property type="project" value="TreeGrafter"/>
</dbReference>
<dbReference type="PANTHER" id="PTHR11157:SF69">
    <property type="entry name" value="ELONGATION OF VERY LONG CHAIN FATTY ACIDS PROTEIN 7"/>
    <property type="match status" value="1"/>
</dbReference>
<dbReference type="STRING" id="66420.A0A194PZG4"/>
<feature type="transmembrane region" description="Helical" evidence="10">
    <location>
        <begin position="205"/>
        <end position="227"/>
    </location>
</feature>
<feature type="transmembrane region" description="Helical" evidence="10">
    <location>
        <begin position="233"/>
        <end position="256"/>
    </location>
</feature>
<accession>A0A194PZG4</accession>
<comment type="similarity">
    <text evidence="10">Belongs to the ELO family.</text>
</comment>
<evidence type="ECO:0000256" key="10">
    <source>
        <dbReference type="RuleBase" id="RU361115"/>
    </source>
</evidence>
<evidence type="ECO:0000256" key="7">
    <source>
        <dbReference type="ARBA" id="ARBA00023098"/>
    </source>
</evidence>
<evidence type="ECO:0000256" key="6">
    <source>
        <dbReference type="ARBA" id="ARBA00022989"/>
    </source>
</evidence>
<dbReference type="GO" id="GO:0005789">
    <property type="term" value="C:endoplasmic reticulum membrane"/>
    <property type="evidence" value="ECO:0007669"/>
    <property type="project" value="TreeGrafter"/>
</dbReference>
<dbReference type="GO" id="GO:0034626">
    <property type="term" value="P:fatty acid elongation, polyunsaturated fatty acid"/>
    <property type="evidence" value="ECO:0007669"/>
    <property type="project" value="TreeGrafter"/>
</dbReference>
<keyword evidence="9 10" id="KW-0275">Fatty acid biosynthesis</keyword>
<sequence length="286" mass="33047">MSVILKGLWNGYGYLFEDAIDPRSKNWFLVSGPITFCAIIGFYNYFCLVLGPSLMKNREPFQLKNVIKLYNLFQICLSMYIFYEGTILIVKNNFSFYCQAVSNSTDPNTVRLVAAVWVYYMAKLTELLDTVFFVLKKSDRQISFLHLYHHSAMALAGWIAIKYFPGGQAAYIGWINSLIHVFMYTYYFLASFGPRFRKYLWWKRYLTVMQIVQFGLISIQAAVSLFYDCGFPVVLKMLTLAGTITFTWMFSSFYYYNYIKVNKTSLSSPEAPSPTANGELSSKKDS</sequence>
<dbReference type="InterPro" id="IPR002076">
    <property type="entry name" value="ELO_fam"/>
</dbReference>
<keyword evidence="2 10" id="KW-0444">Lipid biosynthesis</keyword>
<feature type="region of interest" description="Disordered" evidence="11">
    <location>
        <begin position="265"/>
        <end position="286"/>
    </location>
</feature>
<dbReference type="GO" id="GO:0042761">
    <property type="term" value="P:very long-chain fatty acid biosynthetic process"/>
    <property type="evidence" value="ECO:0007669"/>
    <property type="project" value="TreeGrafter"/>
</dbReference>
<keyword evidence="7 10" id="KW-0443">Lipid metabolism</keyword>
<evidence type="ECO:0000256" key="3">
    <source>
        <dbReference type="ARBA" id="ARBA00022679"/>
    </source>
</evidence>